<sequence>MVIREYPEEIRKLMKIYEPYSNRIHNGKLKNAPEKAIEAFEKVKKWIWEQGQ</sequence>
<name>A0A8S5M105_9CAUD</name>
<proteinExistence type="predicted"/>
<protein>
    <submittedName>
        <fullName evidence="1">Secretoglobin</fullName>
    </submittedName>
</protein>
<dbReference type="EMBL" id="BK014792">
    <property type="protein sequence ID" value="DAD75906.1"/>
    <property type="molecule type" value="Genomic_DNA"/>
</dbReference>
<reference evidence="1" key="1">
    <citation type="journal article" date="2021" name="Proc. Natl. Acad. Sci. U.S.A.">
        <title>A Catalog of Tens of Thousands of Viruses from Human Metagenomes Reveals Hidden Associations with Chronic Diseases.</title>
        <authorList>
            <person name="Tisza M.J."/>
            <person name="Buck C.B."/>
        </authorList>
    </citation>
    <scope>NUCLEOTIDE SEQUENCE</scope>
    <source>
        <strain evidence="1">CtLAw30</strain>
    </source>
</reference>
<organism evidence="1">
    <name type="scientific">Siphoviridae sp. ctLAw30</name>
    <dbReference type="NCBI Taxonomy" id="2826249"/>
    <lineage>
        <taxon>Viruses</taxon>
        <taxon>Duplodnaviria</taxon>
        <taxon>Heunggongvirae</taxon>
        <taxon>Uroviricota</taxon>
        <taxon>Caudoviricetes</taxon>
    </lineage>
</organism>
<evidence type="ECO:0000313" key="1">
    <source>
        <dbReference type="EMBL" id="DAD75906.1"/>
    </source>
</evidence>
<accession>A0A8S5M105</accession>